<feature type="signal peptide" evidence="1">
    <location>
        <begin position="1"/>
        <end position="22"/>
    </location>
</feature>
<evidence type="ECO:0000313" key="3">
    <source>
        <dbReference type="Proteomes" id="UP000624703"/>
    </source>
</evidence>
<evidence type="ECO:0000256" key="1">
    <source>
        <dbReference type="SAM" id="SignalP"/>
    </source>
</evidence>
<name>A0A8J7MEE7_9BACT</name>
<comment type="caution">
    <text evidence="2">The sequence shown here is derived from an EMBL/GenBank/DDBJ whole genome shotgun (WGS) entry which is preliminary data.</text>
</comment>
<feature type="chain" id="PRO_5035149607" evidence="1">
    <location>
        <begin position="23"/>
        <end position="248"/>
    </location>
</feature>
<gene>
    <name evidence="2" type="ORF">JIN82_14640</name>
</gene>
<accession>A0A8J7MEE7</accession>
<evidence type="ECO:0000313" key="2">
    <source>
        <dbReference type="EMBL" id="MBK1792399.1"/>
    </source>
</evidence>
<proteinExistence type="predicted"/>
<dbReference type="RefSeq" id="WP_200312412.1">
    <property type="nucleotide sequence ID" value="NZ_JAENIM010000045.1"/>
</dbReference>
<reference evidence="2" key="1">
    <citation type="submission" date="2021-01" db="EMBL/GenBank/DDBJ databases">
        <title>Modified the classification status of verrucomicrobia.</title>
        <authorList>
            <person name="Feng X."/>
        </authorList>
    </citation>
    <scope>NUCLEOTIDE SEQUENCE</scope>
    <source>
        <strain evidence="2">_KCTC 22039</strain>
    </source>
</reference>
<dbReference type="Proteomes" id="UP000624703">
    <property type="component" value="Unassembled WGS sequence"/>
</dbReference>
<keyword evidence="3" id="KW-1185">Reference proteome</keyword>
<sequence length="248" mass="27882">MKANLIPLAGSLFFTLCLSAFASDSIQLKNKEGKSVHVTLVKLEHGTVYFKFNGKTGKYKLTDLHEDSQKEVKKWKENGGGGSTSISITFASGKKNRGDNLGDFDDRKFYIAPTINYQNTDTQLTTSQLKSHVVLLGRPVNNKSLYHVLKVQKDEIKPIQARSNKEISVKPITVQYDDRGYATFGSKYIGYAILLTDKNNNIIASKSVPSTLADKFGPLLIDVKQDKFYDKYLELVEYNEPRKAIIHH</sequence>
<dbReference type="EMBL" id="JAENIM010000045">
    <property type="protein sequence ID" value="MBK1792399.1"/>
    <property type="molecule type" value="Genomic_DNA"/>
</dbReference>
<dbReference type="AlphaFoldDB" id="A0A8J7MEE7"/>
<protein>
    <submittedName>
        <fullName evidence="2">Uncharacterized protein</fullName>
    </submittedName>
</protein>
<organism evidence="2 3">
    <name type="scientific">Persicirhabdus sediminis</name>
    <dbReference type="NCBI Taxonomy" id="454144"/>
    <lineage>
        <taxon>Bacteria</taxon>
        <taxon>Pseudomonadati</taxon>
        <taxon>Verrucomicrobiota</taxon>
        <taxon>Verrucomicrobiia</taxon>
        <taxon>Verrucomicrobiales</taxon>
        <taxon>Verrucomicrobiaceae</taxon>
        <taxon>Persicirhabdus</taxon>
    </lineage>
</organism>
<keyword evidence="1" id="KW-0732">Signal</keyword>